<keyword evidence="3" id="KW-1185">Reference proteome</keyword>
<evidence type="ECO:0008006" key="4">
    <source>
        <dbReference type="Google" id="ProtNLM"/>
    </source>
</evidence>
<feature type="region of interest" description="Disordered" evidence="1">
    <location>
        <begin position="16"/>
        <end position="55"/>
    </location>
</feature>
<protein>
    <recommendedName>
        <fullName evidence="4">Flagellar protein FlaG</fullName>
    </recommendedName>
</protein>
<evidence type="ECO:0000313" key="3">
    <source>
        <dbReference type="Proteomes" id="UP000652074"/>
    </source>
</evidence>
<accession>A0ABX1MID0</accession>
<dbReference type="Gene3D" id="3.30.160.170">
    <property type="entry name" value="FlaG-like"/>
    <property type="match status" value="1"/>
</dbReference>
<dbReference type="InterPro" id="IPR035924">
    <property type="entry name" value="FlaG-like_sf"/>
</dbReference>
<evidence type="ECO:0000313" key="2">
    <source>
        <dbReference type="EMBL" id="NMF86916.1"/>
    </source>
</evidence>
<organism evidence="2 3">
    <name type="scientific">Aromatoleum petrolei</name>
    <dbReference type="NCBI Taxonomy" id="76116"/>
    <lineage>
        <taxon>Bacteria</taxon>
        <taxon>Pseudomonadati</taxon>
        <taxon>Pseudomonadota</taxon>
        <taxon>Betaproteobacteria</taxon>
        <taxon>Rhodocyclales</taxon>
        <taxon>Rhodocyclaceae</taxon>
        <taxon>Aromatoleum</taxon>
    </lineage>
</organism>
<dbReference type="EMBL" id="WTVR01000001">
    <property type="protein sequence ID" value="NMF86916.1"/>
    <property type="molecule type" value="Genomic_DNA"/>
</dbReference>
<sequence>MRSIYVAPRVAATDMMGHAGGRLPSGGLPRGQVGAGDRPVGGGQNGPLREAAEASLQQPSPAVASDFVRLANDVLRAQANSLEFAVSPDPRKLAVRLIDRESGAVIREYEVGRSHVFDEVVGRLVPGQLLHAVA</sequence>
<name>A0ABX1MID0_9RHOO</name>
<evidence type="ECO:0000256" key="1">
    <source>
        <dbReference type="SAM" id="MobiDB-lite"/>
    </source>
</evidence>
<reference evidence="2 3" key="1">
    <citation type="submission" date="2019-12" db="EMBL/GenBank/DDBJ databases">
        <title>Comparative genomics gives insights into the taxonomy of the Azoarcus-Aromatoleum group and reveals separate origins of nif in the plant-associated Azoarcus and non-plant-associated Aromatoleum sub-groups.</title>
        <authorList>
            <person name="Lafos M."/>
            <person name="Maluk M."/>
            <person name="Batista M."/>
            <person name="Junghare M."/>
            <person name="Carmona M."/>
            <person name="Faoro H."/>
            <person name="Cruz L.M."/>
            <person name="Battistoni F."/>
            <person name="De Souza E."/>
            <person name="Pedrosa F."/>
            <person name="Chen W.-M."/>
            <person name="Poole P.S."/>
            <person name="Dixon R.A."/>
            <person name="James E.K."/>
        </authorList>
    </citation>
    <scope>NUCLEOTIDE SEQUENCE [LARGE SCALE GENOMIC DNA]</scope>
    <source>
        <strain evidence="2 3">ToN1</strain>
    </source>
</reference>
<dbReference type="SUPFAM" id="SSF160214">
    <property type="entry name" value="FlaG-like"/>
    <property type="match status" value="1"/>
</dbReference>
<proteinExistence type="predicted"/>
<comment type="caution">
    <text evidence="2">The sequence shown here is derived from an EMBL/GenBank/DDBJ whole genome shotgun (WGS) entry which is preliminary data.</text>
</comment>
<gene>
    <name evidence="2" type="ORF">GPA26_00325</name>
</gene>
<dbReference type="RefSeq" id="WP_169204407.1">
    <property type="nucleotide sequence ID" value="NZ_CP059560.1"/>
</dbReference>
<dbReference type="Proteomes" id="UP000652074">
    <property type="component" value="Unassembled WGS sequence"/>
</dbReference>